<comment type="catalytic activity">
    <reaction evidence="1">
        <text>a CDP-1,2-diacyl-sn-glycerol + choline = a 1,2-diacyl-sn-glycero-3-phosphocholine + CMP + H(+)</text>
        <dbReference type="Rhea" id="RHEA:14597"/>
        <dbReference type="ChEBI" id="CHEBI:15354"/>
        <dbReference type="ChEBI" id="CHEBI:15378"/>
        <dbReference type="ChEBI" id="CHEBI:57643"/>
        <dbReference type="ChEBI" id="CHEBI:58332"/>
        <dbReference type="ChEBI" id="CHEBI:60377"/>
        <dbReference type="EC" id="2.7.8.24"/>
    </reaction>
</comment>
<evidence type="ECO:0000256" key="14">
    <source>
        <dbReference type="ARBA" id="ARBA00023209"/>
    </source>
</evidence>
<feature type="transmembrane region" description="Helical" evidence="18">
    <location>
        <begin position="174"/>
        <end position="193"/>
    </location>
</feature>
<feature type="transmembrane region" description="Helical" evidence="18">
    <location>
        <begin position="144"/>
        <end position="162"/>
    </location>
</feature>
<evidence type="ECO:0000256" key="9">
    <source>
        <dbReference type="ARBA" id="ARBA00022679"/>
    </source>
</evidence>
<dbReference type="Gene3D" id="1.20.120.1760">
    <property type="match status" value="1"/>
</dbReference>
<evidence type="ECO:0000256" key="8">
    <source>
        <dbReference type="ARBA" id="ARBA00022519"/>
    </source>
</evidence>
<gene>
    <name evidence="19" type="ORF">CYJ19_10005</name>
</gene>
<evidence type="ECO:0000256" key="12">
    <source>
        <dbReference type="ARBA" id="ARBA00023098"/>
    </source>
</evidence>
<feature type="transmembrane region" description="Helical" evidence="18">
    <location>
        <begin position="7"/>
        <end position="24"/>
    </location>
</feature>
<keyword evidence="12" id="KW-0443">Lipid metabolism</keyword>
<evidence type="ECO:0000256" key="15">
    <source>
        <dbReference type="ARBA" id="ARBA00023211"/>
    </source>
</evidence>
<evidence type="ECO:0000256" key="18">
    <source>
        <dbReference type="SAM" id="Phobius"/>
    </source>
</evidence>
<organism evidence="19 20">
    <name type="scientific">Winkia neuii</name>
    <dbReference type="NCBI Taxonomy" id="33007"/>
    <lineage>
        <taxon>Bacteria</taxon>
        <taxon>Bacillati</taxon>
        <taxon>Actinomycetota</taxon>
        <taxon>Actinomycetes</taxon>
        <taxon>Actinomycetales</taxon>
        <taxon>Actinomycetaceae</taxon>
        <taxon>Winkia</taxon>
    </lineage>
</organism>
<keyword evidence="15" id="KW-0464">Manganese</keyword>
<feature type="transmembrane region" description="Helical" evidence="18">
    <location>
        <begin position="199"/>
        <end position="221"/>
    </location>
</feature>
<dbReference type="GO" id="GO:0050520">
    <property type="term" value="F:phosphatidylcholine synthase activity"/>
    <property type="evidence" value="ECO:0007669"/>
    <property type="project" value="UniProtKB-EC"/>
</dbReference>
<keyword evidence="20" id="KW-1185">Reference proteome</keyword>
<comment type="caution">
    <text evidence="19">The sequence shown here is derived from an EMBL/GenBank/DDBJ whole genome shotgun (WGS) entry which is preliminary data.</text>
</comment>
<feature type="transmembrane region" description="Helical" evidence="18">
    <location>
        <begin position="119"/>
        <end position="138"/>
    </location>
</feature>
<keyword evidence="11 18" id="KW-1133">Transmembrane helix</keyword>
<dbReference type="EMBL" id="PKKO01000006">
    <property type="protein sequence ID" value="PKY71544.1"/>
    <property type="molecule type" value="Genomic_DNA"/>
</dbReference>
<keyword evidence="8" id="KW-0997">Cell inner membrane</keyword>
<dbReference type="Proteomes" id="UP000235122">
    <property type="component" value="Unassembled WGS sequence"/>
</dbReference>
<accession>A0A2I1IK99</accession>
<reference evidence="19 20" key="1">
    <citation type="submission" date="2017-12" db="EMBL/GenBank/DDBJ databases">
        <title>Phylogenetic diversity of female urinary microbiome.</title>
        <authorList>
            <person name="Thomas-White K."/>
            <person name="Wolfe A.J."/>
        </authorList>
    </citation>
    <scope>NUCLEOTIDE SEQUENCE [LARGE SCALE GENOMIC DNA]</scope>
    <source>
        <strain evidence="19 20">UMB0402</strain>
    </source>
</reference>
<name>A0A2I1IK99_9ACTO</name>
<evidence type="ECO:0000256" key="5">
    <source>
        <dbReference type="ARBA" id="ARBA00015623"/>
    </source>
</evidence>
<keyword evidence="7" id="KW-0444">Lipid biosynthesis</keyword>
<keyword evidence="13 18" id="KW-0472">Membrane</keyword>
<evidence type="ECO:0000256" key="10">
    <source>
        <dbReference type="ARBA" id="ARBA00022692"/>
    </source>
</evidence>
<keyword evidence="10 18" id="KW-0812">Transmembrane</keyword>
<evidence type="ECO:0000256" key="2">
    <source>
        <dbReference type="ARBA" id="ARBA00001936"/>
    </source>
</evidence>
<sequence length="226" mass="25185">MWGIHFFTMTGLLWALLAITALYHGHVKTMWLWLGISLVVDAADGPMSRKAEVTKVVPWFSGVMMDNVVDYLTWTFVPAIFMTLHLPLGPQPLPIVAAALALGSSMFCYCNTKMKSADWYFVGFPAAWNIVAIILWLFATPALFNWLVIVVFTVLAVVPWKWVHPFRVKKLRAINATAAVVWVASTAWLTIIAPTRPLWVAAAWLVSGLWILAISAARTIFGPSTR</sequence>
<dbReference type="InterPro" id="IPR043130">
    <property type="entry name" value="CDP-OH_PTrfase_TM_dom"/>
</dbReference>
<dbReference type="InterPro" id="IPR026027">
    <property type="entry name" value="PcS"/>
</dbReference>
<dbReference type="GO" id="GO:0005886">
    <property type="term" value="C:plasma membrane"/>
    <property type="evidence" value="ECO:0007669"/>
    <property type="project" value="UniProtKB-SubCell"/>
</dbReference>
<evidence type="ECO:0000313" key="20">
    <source>
        <dbReference type="Proteomes" id="UP000235122"/>
    </source>
</evidence>
<evidence type="ECO:0000256" key="1">
    <source>
        <dbReference type="ARBA" id="ARBA00000958"/>
    </source>
</evidence>
<evidence type="ECO:0000256" key="16">
    <source>
        <dbReference type="ARBA" id="ARBA00023264"/>
    </source>
</evidence>
<protein>
    <recommendedName>
        <fullName evidence="5">Phosphatidylcholine synthase</fullName>
        <ecNumber evidence="4">2.7.8.24</ecNumber>
    </recommendedName>
    <alternativeName>
        <fullName evidence="17">CDP-diglyceride-choline O-phosphatidyltransferase</fullName>
    </alternativeName>
</protein>
<comment type="subcellular location">
    <subcellularLocation>
        <location evidence="3">Cell inner membrane</location>
        <topology evidence="3">Multi-pass membrane protein</topology>
    </subcellularLocation>
</comment>
<dbReference type="EC" id="2.7.8.24" evidence="4"/>
<evidence type="ECO:0000256" key="3">
    <source>
        <dbReference type="ARBA" id="ARBA00004429"/>
    </source>
</evidence>
<feature type="transmembrane region" description="Helical" evidence="18">
    <location>
        <begin position="93"/>
        <end position="112"/>
    </location>
</feature>
<dbReference type="AlphaFoldDB" id="A0A2I1IK99"/>
<proteinExistence type="predicted"/>
<dbReference type="GO" id="GO:0008654">
    <property type="term" value="P:phospholipid biosynthetic process"/>
    <property type="evidence" value="ECO:0007669"/>
    <property type="project" value="UniProtKB-KW"/>
</dbReference>
<keyword evidence="9" id="KW-0808">Transferase</keyword>
<evidence type="ECO:0000256" key="11">
    <source>
        <dbReference type="ARBA" id="ARBA00022989"/>
    </source>
</evidence>
<dbReference type="PIRSF" id="PIRSF000851">
    <property type="entry name" value="PcS"/>
    <property type="match status" value="1"/>
</dbReference>
<comment type="cofactor">
    <cofactor evidence="2">
        <name>Mn(2+)</name>
        <dbReference type="ChEBI" id="CHEBI:29035"/>
    </cofactor>
</comment>
<evidence type="ECO:0000256" key="7">
    <source>
        <dbReference type="ARBA" id="ARBA00022516"/>
    </source>
</evidence>
<dbReference type="STRING" id="33007.HMPREF3198_01827"/>
<evidence type="ECO:0000256" key="6">
    <source>
        <dbReference type="ARBA" id="ARBA00022475"/>
    </source>
</evidence>
<evidence type="ECO:0000313" key="19">
    <source>
        <dbReference type="EMBL" id="PKY71544.1"/>
    </source>
</evidence>
<evidence type="ECO:0000256" key="17">
    <source>
        <dbReference type="ARBA" id="ARBA00033321"/>
    </source>
</evidence>
<keyword evidence="14" id="KW-0594">Phospholipid biosynthesis</keyword>
<keyword evidence="16" id="KW-1208">Phospholipid metabolism</keyword>
<evidence type="ECO:0000256" key="13">
    <source>
        <dbReference type="ARBA" id="ARBA00023136"/>
    </source>
</evidence>
<keyword evidence="6" id="KW-1003">Cell membrane</keyword>
<evidence type="ECO:0000256" key="4">
    <source>
        <dbReference type="ARBA" id="ARBA00013195"/>
    </source>
</evidence>